<feature type="domain" description="Metallo-beta-lactamase" evidence="2">
    <location>
        <begin position="42"/>
        <end position="207"/>
    </location>
</feature>
<dbReference type="AlphaFoldDB" id="A0A2T0Q6Q5"/>
<name>A0A2T0Q6Q5_9ACTN</name>
<dbReference type="Gene3D" id="3.60.15.10">
    <property type="entry name" value="Ribonuclease Z/Hydroxyacylglutathione hydrolase-like"/>
    <property type="match status" value="1"/>
</dbReference>
<dbReference type="CDD" id="cd16278">
    <property type="entry name" value="metallo-hydrolase-like_MBL-fold"/>
    <property type="match status" value="1"/>
</dbReference>
<proteinExistence type="predicted"/>
<dbReference type="InterPro" id="IPR041516">
    <property type="entry name" value="LACTB2_WH"/>
</dbReference>
<dbReference type="Proteomes" id="UP000237846">
    <property type="component" value="Unassembled WGS sequence"/>
</dbReference>
<evidence type="ECO:0000313" key="3">
    <source>
        <dbReference type="EMBL" id="PRX99484.1"/>
    </source>
</evidence>
<accession>A0A2T0Q6Q5</accession>
<dbReference type="PANTHER" id="PTHR23131:SF0">
    <property type="entry name" value="ENDORIBONUCLEASE LACTB2"/>
    <property type="match status" value="1"/>
</dbReference>
<dbReference type="Gene3D" id="1.10.10.10">
    <property type="entry name" value="Winged helix-like DNA-binding domain superfamily/Winged helix DNA-binding domain"/>
    <property type="match status" value="1"/>
</dbReference>
<dbReference type="SUPFAM" id="SSF56281">
    <property type="entry name" value="Metallo-hydrolase/oxidoreductase"/>
    <property type="match status" value="1"/>
</dbReference>
<feature type="compositionally biased region" description="Basic and acidic residues" evidence="1">
    <location>
        <begin position="13"/>
        <end position="28"/>
    </location>
</feature>
<dbReference type="EMBL" id="PVZC01000003">
    <property type="protein sequence ID" value="PRX99484.1"/>
    <property type="molecule type" value="Genomic_DNA"/>
</dbReference>
<dbReference type="InterPro" id="IPR050662">
    <property type="entry name" value="Sec-metab_biosynth-thioest"/>
</dbReference>
<dbReference type="SMART" id="SM00849">
    <property type="entry name" value="Lactamase_B"/>
    <property type="match status" value="1"/>
</dbReference>
<dbReference type="InterPro" id="IPR001279">
    <property type="entry name" value="Metallo-B-lactamas"/>
</dbReference>
<organism evidence="3 4">
    <name type="scientific">Allonocardiopsis opalescens</name>
    <dbReference type="NCBI Taxonomy" id="1144618"/>
    <lineage>
        <taxon>Bacteria</taxon>
        <taxon>Bacillati</taxon>
        <taxon>Actinomycetota</taxon>
        <taxon>Actinomycetes</taxon>
        <taxon>Streptosporangiales</taxon>
        <taxon>Allonocardiopsis</taxon>
    </lineage>
</organism>
<protein>
    <submittedName>
        <fullName evidence="3">Glyoxylase-like metal-dependent hydrolase (Beta-lactamase superfamily II)</fullName>
    </submittedName>
</protein>
<evidence type="ECO:0000259" key="2">
    <source>
        <dbReference type="SMART" id="SM00849"/>
    </source>
</evidence>
<dbReference type="Pfam" id="PF00753">
    <property type="entry name" value="Lactamase_B"/>
    <property type="match status" value="1"/>
</dbReference>
<dbReference type="GO" id="GO:0016787">
    <property type="term" value="F:hydrolase activity"/>
    <property type="evidence" value="ECO:0007669"/>
    <property type="project" value="UniProtKB-KW"/>
</dbReference>
<comment type="caution">
    <text evidence="3">The sequence shown here is derived from an EMBL/GenBank/DDBJ whole genome shotgun (WGS) entry which is preliminary data.</text>
</comment>
<keyword evidence="4" id="KW-1185">Reference proteome</keyword>
<reference evidence="3 4" key="1">
    <citation type="submission" date="2018-03" db="EMBL/GenBank/DDBJ databases">
        <title>Genomic Encyclopedia of Archaeal and Bacterial Type Strains, Phase II (KMG-II): from individual species to whole genera.</title>
        <authorList>
            <person name="Goeker M."/>
        </authorList>
    </citation>
    <scope>NUCLEOTIDE SEQUENCE [LARGE SCALE GENOMIC DNA]</scope>
    <source>
        <strain evidence="3 4">DSM 45601</strain>
    </source>
</reference>
<dbReference type="InterPro" id="IPR036866">
    <property type="entry name" value="RibonucZ/Hydroxyglut_hydro"/>
</dbReference>
<dbReference type="RefSeq" id="WP_245930096.1">
    <property type="nucleotide sequence ID" value="NZ_PVZC01000003.1"/>
</dbReference>
<sequence length="288" mass="29959">MADTGAAGGPRPAPDRDGIDGSGTDRARCVLADNPGPMTLTGTNTWILAEPGASSALVVDPGPDDPAHLRRVLAALDARGLRPAAALLTHRHLDHSGGARRFHELTGAPVRALDPHYRFGAEGLTDGDVIEADGLELRVVGAPGHTSDSLAFHLPADGALLTGDTVLGRGTTVIAPDGGSLGDYLASMERLRALAASTGMRALLPGHGPLSTAPLDLIDAYLRHRTERLAEIRAAIAAGARTDEEVVAAVYHDVDDSVLTAALFSVRAQLDYLRERGEFPPRADAPAP</sequence>
<evidence type="ECO:0000256" key="1">
    <source>
        <dbReference type="SAM" id="MobiDB-lite"/>
    </source>
</evidence>
<evidence type="ECO:0000313" key="4">
    <source>
        <dbReference type="Proteomes" id="UP000237846"/>
    </source>
</evidence>
<dbReference type="Pfam" id="PF17778">
    <property type="entry name" value="WHD_BLACT"/>
    <property type="match status" value="1"/>
</dbReference>
<keyword evidence="3" id="KW-0378">Hydrolase</keyword>
<gene>
    <name evidence="3" type="ORF">CLV72_10381</name>
</gene>
<feature type="region of interest" description="Disordered" evidence="1">
    <location>
        <begin position="1"/>
        <end position="35"/>
    </location>
</feature>
<dbReference type="PANTHER" id="PTHR23131">
    <property type="entry name" value="ENDORIBONUCLEASE LACTB2"/>
    <property type="match status" value="1"/>
</dbReference>
<dbReference type="InterPro" id="IPR036388">
    <property type="entry name" value="WH-like_DNA-bd_sf"/>
</dbReference>